<dbReference type="AlphaFoldDB" id="A0A9N9N589"/>
<sequence>AYQKPLQIKVEKLLYSLTFINPKILGPNSEFVTSSIIKVAKESNFFKELVETQFDPIALLKISSTLTLINIMTGKDKSNNQQGGSRSPK</sequence>
<reference evidence="1" key="1">
    <citation type="submission" date="2021-06" db="EMBL/GenBank/DDBJ databases">
        <authorList>
            <person name="Kallberg Y."/>
            <person name="Tangrot J."/>
            <person name="Rosling A."/>
        </authorList>
    </citation>
    <scope>NUCLEOTIDE SEQUENCE</scope>
    <source>
        <strain evidence="1">UK204</strain>
    </source>
</reference>
<keyword evidence="2" id="KW-1185">Reference proteome</keyword>
<feature type="non-terminal residue" evidence="1">
    <location>
        <position position="1"/>
    </location>
</feature>
<evidence type="ECO:0000313" key="2">
    <source>
        <dbReference type="Proteomes" id="UP000789570"/>
    </source>
</evidence>
<organism evidence="1 2">
    <name type="scientific">Funneliformis caledonium</name>
    <dbReference type="NCBI Taxonomy" id="1117310"/>
    <lineage>
        <taxon>Eukaryota</taxon>
        <taxon>Fungi</taxon>
        <taxon>Fungi incertae sedis</taxon>
        <taxon>Mucoromycota</taxon>
        <taxon>Glomeromycotina</taxon>
        <taxon>Glomeromycetes</taxon>
        <taxon>Glomerales</taxon>
        <taxon>Glomeraceae</taxon>
        <taxon>Funneliformis</taxon>
    </lineage>
</organism>
<proteinExistence type="predicted"/>
<name>A0A9N9N589_9GLOM</name>
<dbReference type="Proteomes" id="UP000789570">
    <property type="component" value="Unassembled WGS sequence"/>
</dbReference>
<dbReference type="EMBL" id="CAJVPQ010007957">
    <property type="protein sequence ID" value="CAG8702188.1"/>
    <property type="molecule type" value="Genomic_DNA"/>
</dbReference>
<evidence type="ECO:0000313" key="1">
    <source>
        <dbReference type="EMBL" id="CAG8702188.1"/>
    </source>
</evidence>
<protein>
    <submittedName>
        <fullName evidence="1">12810_t:CDS:1</fullName>
    </submittedName>
</protein>
<comment type="caution">
    <text evidence="1">The sequence shown here is derived from an EMBL/GenBank/DDBJ whole genome shotgun (WGS) entry which is preliminary data.</text>
</comment>
<accession>A0A9N9N589</accession>
<gene>
    <name evidence="1" type="ORF">FCALED_LOCUS13533</name>
</gene>